<reference evidence="3 4" key="1">
    <citation type="journal article" date="2012" name="Science">
        <title>The Paleozoic origin of enzymatic lignin decomposition reconstructed from 31 fungal genomes.</title>
        <authorList>
            <person name="Floudas D."/>
            <person name="Binder M."/>
            <person name="Riley R."/>
            <person name="Barry K."/>
            <person name="Blanchette R.A."/>
            <person name="Henrissat B."/>
            <person name="Martinez A.T."/>
            <person name="Otillar R."/>
            <person name="Spatafora J.W."/>
            <person name="Yadav J.S."/>
            <person name="Aerts A."/>
            <person name="Benoit I."/>
            <person name="Boyd A."/>
            <person name="Carlson A."/>
            <person name="Copeland A."/>
            <person name="Coutinho P.M."/>
            <person name="de Vries R.P."/>
            <person name="Ferreira P."/>
            <person name="Findley K."/>
            <person name="Foster B."/>
            <person name="Gaskell J."/>
            <person name="Glotzer D."/>
            <person name="Gorecki P."/>
            <person name="Heitman J."/>
            <person name="Hesse C."/>
            <person name="Hori C."/>
            <person name="Igarashi K."/>
            <person name="Jurgens J.A."/>
            <person name="Kallen N."/>
            <person name="Kersten P."/>
            <person name="Kohler A."/>
            <person name="Kuees U."/>
            <person name="Kumar T.K.A."/>
            <person name="Kuo A."/>
            <person name="LaButti K."/>
            <person name="Larrondo L.F."/>
            <person name="Lindquist E."/>
            <person name="Ling A."/>
            <person name="Lombard V."/>
            <person name="Lucas S."/>
            <person name="Lundell T."/>
            <person name="Martin R."/>
            <person name="McLaughlin D.J."/>
            <person name="Morgenstern I."/>
            <person name="Morin E."/>
            <person name="Murat C."/>
            <person name="Nagy L.G."/>
            <person name="Nolan M."/>
            <person name="Ohm R.A."/>
            <person name="Patyshakuliyeva A."/>
            <person name="Rokas A."/>
            <person name="Ruiz-Duenas F.J."/>
            <person name="Sabat G."/>
            <person name="Salamov A."/>
            <person name="Samejima M."/>
            <person name="Schmutz J."/>
            <person name="Slot J.C."/>
            <person name="St John F."/>
            <person name="Stenlid J."/>
            <person name="Sun H."/>
            <person name="Sun S."/>
            <person name="Syed K."/>
            <person name="Tsang A."/>
            <person name="Wiebenga A."/>
            <person name="Young D."/>
            <person name="Pisabarro A."/>
            <person name="Eastwood D.C."/>
            <person name="Martin F."/>
            <person name="Cullen D."/>
            <person name="Grigoriev I.V."/>
            <person name="Hibbett D.S."/>
        </authorList>
    </citation>
    <scope>NUCLEOTIDE SEQUENCE</scope>
    <source>
        <strain evidence="4">FP-58527</strain>
    </source>
</reference>
<accession>S8ER29</accession>
<protein>
    <submittedName>
        <fullName evidence="3">Uncharacterized protein</fullName>
    </submittedName>
</protein>
<feature type="transmembrane region" description="Helical" evidence="2">
    <location>
        <begin position="115"/>
        <end position="141"/>
    </location>
</feature>
<name>S8ER29_FOMSC</name>
<evidence type="ECO:0000313" key="3">
    <source>
        <dbReference type="EMBL" id="EPT05464.1"/>
    </source>
</evidence>
<feature type="transmembrane region" description="Helical" evidence="2">
    <location>
        <begin position="198"/>
        <end position="218"/>
    </location>
</feature>
<dbReference type="Proteomes" id="UP000015241">
    <property type="component" value="Unassembled WGS sequence"/>
</dbReference>
<keyword evidence="4" id="KW-1185">Reference proteome</keyword>
<feature type="region of interest" description="Disordered" evidence="1">
    <location>
        <begin position="1"/>
        <end position="24"/>
    </location>
</feature>
<evidence type="ECO:0000313" key="4">
    <source>
        <dbReference type="Proteomes" id="UP000015241"/>
    </source>
</evidence>
<dbReference type="EMBL" id="KE504123">
    <property type="protein sequence ID" value="EPT05464.1"/>
    <property type="molecule type" value="Genomic_DNA"/>
</dbReference>
<dbReference type="HOGENOM" id="CLU_1204793_0_0_1"/>
<keyword evidence="2" id="KW-0472">Membrane</keyword>
<keyword evidence="2" id="KW-1133">Transmembrane helix</keyword>
<dbReference type="InParanoid" id="S8ER29"/>
<gene>
    <name evidence="3" type="ORF">FOMPIDRAFT_1044799</name>
</gene>
<dbReference type="OrthoDB" id="2788958at2759"/>
<feature type="transmembrane region" description="Helical" evidence="2">
    <location>
        <begin position="162"/>
        <end position="183"/>
    </location>
</feature>
<proteinExistence type="predicted"/>
<sequence length="230" mass="24476">MLTVPQNSKHHPQPPSATEPIRPGTTETAETQLDIEAHHKPKQPRHVLTRLGDEDVSDATKVSAVALVWLLGAIPGMGMYALHGFLALTLGQAVLRAVHPGDAGYTTSIRATMQIGALGGGVMGIILWTVVLLALLIAVLGGRLDGFSRWMNTSTGTIRKDISALALYTAVGAASGPLGVAILRHHRSADERADMLDVANAARAGALGWFLLAISWLLNHQSNMLKSREH</sequence>
<dbReference type="AlphaFoldDB" id="S8ER29"/>
<organism evidence="3 4">
    <name type="scientific">Fomitopsis schrenkii</name>
    <name type="common">Brown rot fungus</name>
    <dbReference type="NCBI Taxonomy" id="2126942"/>
    <lineage>
        <taxon>Eukaryota</taxon>
        <taxon>Fungi</taxon>
        <taxon>Dikarya</taxon>
        <taxon>Basidiomycota</taxon>
        <taxon>Agaricomycotina</taxon>
        <taxon>Agaricomycetes</taxon>
        <taxon>Polyporales</taxon>
        <taxon>Fomitopsis</taxon>
    </lineage>
</organism>
<keyword evidence="2" id="KW-0812">Transmembrane</keyword>
<evidence type="ECO:0000256" key="2">
    <source>
        <dbReference type="SAM" id="Phobius"/>
    </source>
</evidence>
<evidence type="ECO:0000256" key="1">
    <source>
        <dbReference type="SAM" id="MobiDB-lite"/>
    </source>
</evidence>
<feature type="transmembrane region" description="Helical" evidence="2">
    <location>
        <begin position="67"/>
        <end position="95"/>
    </location>
</feature>